<accession>A0A9J6MKG2</accession>
<evidence type="ECO:0000259" key="1">
    <source>
        <dbReference type="Pfam" id="PF13349"/>
    </source>
</evidence>
<evidence type="ECO:0000313" key="2">
    <source>
        <dbReference type="EMBL" id="MCH6264080.1"/>
    </source>
</evidence>
<evidence type="ECO:0000313" key="3">
    <source>
        <dbReference type="Proteomes" id="UP000677265"/>
    </source>
</evidence>
<dbReference type="AlphaFoldDB" id="A0A9J6MKG2"/>
<dbReference type="EMBL" id="JAGYPE020000001">
    <property type="protein sequence ID" value="MCH6264080.1"/>
    <property type="molecule type" value="Genomic_DNA"/>
</dbReference>
<protein>
    <submittedName>
        <fullName evidence="2">DUF4097 domain-containing protein</fullName>
    </submittedName>
</protein>
<dbReference type="Proteomes" id="UP000677265">
    <property type="component" value="Unassembled WGS sequence"/>
</dbReference>
<dbReference type="RefSeq" id="WP_241113641.1">
    <property type="nucleotide sequence ID" value="NZ_JAGYPE020000001.1"/>
</dbReference>
<comment type="caution">
    <text evidence="2">The sequence shown here is derived from an EMBL/GenBank/DDBJ whole genome shotgun (WGS) entry which is preliminary data.</text>
</comment>
<reference evidence="2 3" key="1">
    <citation type="submission" date="2022-03" db="EMBL/GenBank/DDBJ databases">
        <title>Novel Bacillus species.</title>
        <authorList>
            <person name="Liu G."/>
        </authorList>
    </citation>
    <scope>NUCLEOTIDE SEQUENCE [LARGE SCALE GENOMIC DNA]</scope>
    <source>
        <strain evidence="2 3">FJAT-50051</strain>
    </source>
</reference>
<name>A0A9J6MKG2_9BACI</name>
<gene>
    <name evidence="2" type="ORF">KHB02_000885</name>
</gene>
<dbReference type="Gene3D" id="2.160.20.120">
    <property type="match status" value="1"/>
</dbReference>
<dbReference type="Pfam" id="PF13349">
    <property type="entry name" value="DUF4097"/>
    <property type="match status" value="1"/>
</dbReference>
<keyword evidence="3" id="KW-1185">Reference proteome</keyword>
<dbReference type="InterPro" id="IPR025164">
    <property type="entry name" value="Toastrack_DUF4097"/>
</dbReference>
<proteinExistence type="predicted"/>
<sequence>MMKRILILLLVITGLYIVFNQSYTFDVFGSGKNDGQVAITNDTKVINVDVGSVKTTIIPEDRKDLKAVYEGKQKLTVKDNGDAVEVSLKSKWFTWFNWGNNKSNLKIYIPEEYNRDMTIDLGSGYLTFSGESKTKPMQLQKLTVDIGSGYIKLNNLDVKELNQSVSSGKADINFVKADKGIFDLSSGVLDIKHYSGALAADVSSGKLAVQVDELRDSVKMDVSSGLVNLDLPDDADFKLDGAFSSGLIKCDLPLQEKVQDKDSINGTHGSGKHAVDFDVSSGIIHIY</sequence>
<organism evidence="2 3">
    <name type="scientific">Neobacillus citreus</name>
    <dbReference type="NCBI Taxonomy" id="2833578"/>
    <lineage>
        <taxon>Bacteria</taxon>
        <taxon>Bacillati</taxon>
        <taxon>Bacillota</taxon>
        <taxon>Bacilli</taxon>
        <taxon>Bacillales</taxon>
        <taxon>Bacillaceae</taxon>
        <taxon>Neobacillus</taxon>
    </lineage>
</organism>
<feature type="domain" description="DUF4097" evidence="1">
    <location>
        <begin position="45"/>
        <end position="286"/>
    </location>
</feature>